<feature type="region of interest" description="Disordered" evidence="6">
    <location>
        <begin position="85"/>
        <end position="136"/>
    </location>
</feature>
<dbReference type="OrthoDB" id="2503928at2759"/>
<feature type="compositionally biased region" description="Basic and acidic residues" evidence="6">
    <location>
        <begin position="412"/>
        <end position="422"/>
    </location>
</feature>
<dbReference type="PANTHER" id="PTHR47808">
    <property type="entry name" value="INNER NUCLEAR MEMBRANE PROTEIN HEH2-RELATED"/>
    <property type="match status" value="1"/>
</dbReference>
<evidence type="ECO:0000256" key="3">
    <source>
        <dbReference type="ARBA" id="ARBA00022989"/>
    </source>
</evidence>
<dbReference type="InterPro" id="IPR044780">
    <property type="entry name" value="Heh2/Src1"/>
</dbReference>
<name>A0A9W6YLZ5_AMBMO</name>
<dbReference type="EMBL" id="BSXU01000219">
    <property type="protein sequence ID" value="GMG19840.1"/>
    <property type="molecule type" value="Genomic_DNA"/>
</dbReference>
<feature type="region of interest" description="Disordered" evidence="6">
    <location>
        <begin position="167"/>
        <end position="240"/>
    </location>
</feature>
<evidence type="ECO:0000259" key="7">
    <source>
        <dbReference type="Pfam" id="PF09402"/>
    </source>
</evidence>
<feature type="domain" description="Man1/Src1-like C-terminal" evidence="7">
    <location>
        <begin position="601"/>
        <end position="779"/>
    </location>
</feature>
<organism evidence="9 10">
    <name type="scientific">Ambrosiozyma monospora</name>
    <name type="common">Yeast</name>
    <name type="synonym">Endomycopsis monosporus</name>
    <dbReference type="NCBI Taxonomy" id="43982"/>
    <lineage>
        <taxon>Eukaryota</taxon>
        <taxon>Fungi</taxon>
        <taxon>Dikarya</taxon>
        <taxon>Ascomycota</taxon>
        <taxon>Saccharomycotina</taxon>
        <taxon>Pichiomycetes</taxon>
        <taxon>Pichiales</taxon>
        <taxon>Pichiaceae</taxon>
        <taxon>Ambrosiozyma</taxon>
    </lineage>
</organism>
<keyword evidence="4" id="KW-0472">Membrane</keyword>
<evidence type="ECO:0000259" key="8">
    <source>
        <dbReference type="Pfam" id="PF12949"/>
    </source>
</evidence>
<dbReference type="AlphaFoldDB" id="A0A9W6YLZ5"/>
<evidence type="ECO:0000256" key="4">
    <source>
        <dbReference type="ARBA" id="ARBA00023136"/>
    </source>
</evidence>
<gene>
    <name evidence="9" type="ORF">Amon01_000078200</name>
</gene>
<dbReference type="GO" id="GO:0005783">
    <property type="term" value="C:endoplasmic reticulum"/>
    <property type="evidence" value="ECO:0007669"/>
    <property type="project" value="TreeGrafter"/>
</dbReference>
<comment type="caution">
    <text evidence="9">The sequence shown here is derived from an EMBL/GenBank/DDBJ whole genome shotgun (WGS) entry which is preliminary data.</text>
</comment>
<dbReference type="Pfam" id="PF09402">
    <property type="entry name" value="MSC"/>
    <property type="match status" value="1"/>
</dbReference>
<keyword evidence="10" id="KW-1185">Reference proteome</keyword>
<feature type="domain" description="HeH/LEM" evidence="8">
    <location>
        <begin position="14"/>
        <end position="48"/>
    </location>
</feature>
<protein>
    <submittedName>
        <fullName evidence="9">Unnamed protein product</fullName>
    </submittedName>
</protein>
<feature type="compositionally biased region" description="Basic residues" evidence="6">
    <location>
        <begin position="185"/>
        <end position="195"/>
    </location>
</feature>
<dbReference type="GO" id="GO:0034399">
    <property type="term" value="C:nuclear periphery"/>
    <property type="evidence" value="ECO:0007669"/>
    <property type="project" value="TreeGrafter"/>
</dbReference>
<reference evidence="9" key="1">
    <citation type="submission" date="2023-04" db="EMBL/GenBank/DDBJ databases">
        <title>Ambrosiozyma monospora NBRC 1965.</title>
        <authorList>
            <person name="Ichikawa N."/>
            <person name="Sato H."/>
            <person name="Tonouchi N."/>
        </authorList>
    </citation>
    <scope>NUCLEOTIDE SEQUENCE</scope>
    <source>
        <strain evidence="9">NBRC 1965</strain>
    </source>
</reference>
<feature type="compositionally biased region" description="Basic residues" evidence="6">
    <location>
        <begin position="360"/>
        <end position="370"/>
    </location>
</feature>
<feature type="compositionally biased region" description="Basic and acidic residues" evidence="6">
    <location>
        <begin position="275"/>
        <end position="285"/>
    </location>
</feature>
<dbReference type="InterPro" id="IPR025856">
    <property type="entry name" value="HeH/LEM_domain"/>
</dbReference>
<evidence type="ECO:0000256" key="2">
    <source>
        <dbReference type="ARBA" id="ARBA00022692"/>
    </source>
</evidence>
<evidence type="ECO:0000313" key="10">
    <source>
        <dbReference type="Proteomes" id="UP001165063"/>
    </source>
</evidence>
<feature type="compositionally biased region" description="Polar residues" evidence="6">
    <location>
        <begin position="426"/>
        <end position="459"/>
    </location>
</feature>
<evidence type="ECO:0000256" key="1">
    <source>
        <dbReference type="ARBA" id="ARBA00004126"/>
    </source>
</evidence>
<dbReference type="Pfam" id="PF12949">
    <property type="entry name" value="HeH"/>
    <property type="match status" value="1"/>
</dbReference>
<feature type="region of interest" description="Disordered" evidence="6">
    <location>
        <begin position="275"/>
        <end position="316"/>
    </location>
</feature>
<feature type="compositionally biased region" description="Low complexity" evidence="6">
    <location>
        <begin position="341"/>
        <end position="359"/>
    </location>
</feature>
<sequence length="836" mass="93757">MVEKEEYLQPGFAASSLTVPQLRSVLADYNISYNPSGKKRELVALFEENIGAKSEKLLKEYTDALTAHSDMDIVEVKLTRNARPIRRRTPPKKEEVSIVLSTSDEDEEDHEDNNEDDDDDDDDNNNNDGDGDADYSVRSSVNSFQEELSPVIPSKVVNLSPIQSPKYEKSSIPLKRSAVSEPTTKSKKKQLRRRTPVGADDYMDSSSSPPAARSRKGLKSDPANDSTSSVQNSITKIELPLSSPRLQEKIQTPNNSLLKHSQIIDFTPIADTATQKKDLSDDERLSPVGTPIKQFLTPKRPKSTMSTQKSKSFKKEEDLEKLIAEFEVDGDHKTHKTTIFTSSSSATTPKSSTKLTPKSIRSRTPRKIGTPHKLGSSTRDVLSSPISAAANKQLHRKVKTSESKVENLVQKPLEETPAKNVEKVISTPTSSNKTHPQQNTTTPSQRPKTPSKAISSSKKITFDSASKAISENKFSHAGPNKKLFFDDTKLPIPSKGSKNVSFDETTYFSVISDESSNSVSLLNSSELLYTANSTQLDQLNETIEENDESEVKTSSILDEGATNDSSYNDDIVDDSDDSIYVNKDYKQKTFDFLKRASLFLLAATTIGSVWTLREIKFNAGYCNITPQNQQLDIWSKVPKSLQGPQLEPYVHQFESYFDEQFQFECEPCPNHATCYPDSRIKCDSNYVIGRPWMSLLGLVPNQEYCVRDTLASDKMKYWAQYTLSLLHRRQGEQLSLDELHDLLKDAKSPSMTDLEFEEYWLNFIHFEMLNEPEIKIDFVTSSIGFDEVTLPQEYATRTFGPRKKRSFLKPIDKSSLSSDFDSDSESGSVHATESDD</sequence>
<feature type="compositionally biased region" description="Acidic residues" evidence="6">
    <location>
        <begin position="103"/>
        <end position="133"/>
    </location>
</feature>
<dbReference type="CDD" id="cd12935">
    <property type="entry name" value="LEM_like"/>
    <property type="match status" value="1"/>
</dbReference>
<evidence type="ECO:0000256" key="5">
    <source>
        <dbReference type="ARBA" id="ARBA00023242"/>
    </source>
</evidence>
<dbReference type="PANTHER" id="PTHR47808:SF2">
    <property type="entry name" value="LEM DOMAIN-CONTAINING PROTEIN 2"/>
    <property type="match status" value="1"/>
</dbReference>
<feature type="region of interest" description="Disordered" evidence="6">
    <location>
        <begin position="810"/>
        <end position="836"/>
    </location>
</feature>
<comment type="subcellular location">
    <subcellularLocation>
        <location evidence="1">Nucleus membrane</location>
    </subcellularLocation>
</comment>
<keyword evidence="5" id="KW-0539">Nucleus</keyword>
<dbReference type="GO" id="GO:0003682">
    <property type="term" value="F:chromatin binding"/>
    <property type="evidence" value="ECO:0007669"/>
    <property type="project" value="InterPro"/>
</dbReference>
<feature type="compositionally biased region" description="Polar residues" evidence="6">
    <location>
        <begin position="223"/>
        <end position="235"/>
    </location>
</feature>
<proteinExistence type="predicted"/>
<dbReference type="InterPro" id="IPR036361">
    <property type="entry name" value="SAP_dom_sf"/>
</dbReference>
<dbReference type="Proteomes" id="UP001165063">
    <property type="component" value="Unassembled WGS sequence"/>
</dbReference>
<dbReference type="GO" id="GO:0071763">
    <property type="term" value="P:nuclear membrane organization"/>
    <property type="evidence" value="ECO:0007669"/>
    <property type="project" value="TreeGrafter"/>
</dbReference>
<evidence type="ECO:0000313" key="9">
    <source>
        <dbReference type="EMBL" id="GMG19840.1"/>
    </source>
</evidence>
<dbReference type="InterPro" id="IPR018996">
    <property type="entry name" value="Man1/Src1-like_C"/>
</dbReference>
<keyword evidence="2" id="KW-0812">Transmembrane</keyword>
<dbReference type="GO" id="GO:0005637">
    <property type="term" value="C:nuclear inner membrane"/>
    <property type="evidence" value="ECO:0007669"/>
    <property type="project" value="InterPro"/>
</dbReference>
<feature type="region of interest" description="Disordered" evidence="6">
    <location>
        <begin position="341"/>
        <end position="459"/>
    </location>
</feature>
<dbReference type="Gene3D" id="1.10.720.30">
    <property type="entry name" value="SAP domain"/>
    <property type="match status" value="1"/>
</dbReference>
<accession>A0A9W6YLZ5</accession>
<keyword evidence="3" id="KW-1133">Transmembrane helix</keyword>
<evidence type="ECO:0000256" key="6">
    <source>
        <dbReference type="SAM" id="MobiDB-lite"/>
    </source>
</evidence>
<feature type="compositionally biased region" description="Polar residues" evidence="6">
    <location>
        <begin position="375"/>
        <end position="386"/>
    </location>
</feature>